<protein>
    <submittedName>
        <fullName evidence="4">3-oxoacyl-[acyl-carrier-protein] synthase 2</fullName>
        <ecNumber evidence="4">2.3.1.179</ecNumber>
    </submittedName>
    <submittedName>
        <fullName evidence="3">3-oxoacyl-acyl carrier protein synthase II</fullName>
    </submittedName>
</protein>
<dbReference type="GO" id="GO:0006633">
    <property type="term" value="P:fatty acid biosynthetic process"/>
    <property type="evidence" value="ECO:0007669"/>
    <property type="project" value="TreeGrafter"/>
</dbReference>
<evidence type="ECO:0000313" key="5">
    <source>
        <dbReference type="Proteomes" id="UP000065734"/>
    </source>
</evidence>
<feature type="domain" description="Beta-ketoacyl synthase-like N-terminal" evidence="2">
    <location>
        <begin position="53"/>
        <end position="251"/>
    </location>
</feature>
<evidence type="ECO:0000259" key="2">
    <source>
        <dbReference type="Pfam" id="PF00109"/>
    </source>
</evidence>
<dbReference type="AlphaFoldDB" id="A0A0H5BC56"/>
<dbReference type="PATRIC" id="fig|1079.6.peg.1092"/>
<organism evidence="4 5">
    <name type="scientific">Blastochloris viridis</name>
    <name type="common">Rhodopseudomonas viridis</name>
    <dbReference type="NCBI Taxonomy" id="1079"/>
    <lineage>
        <taxon>Bacteria</taxon>
        <taxon>Pseudomonadati</taxon>
        <taxon>Pseudomonadota</taxon>
        <taxon>Alphaproteobacteria</taxon>
        <taxon>Hyphomicrobiales</taxon>
        <taxon>Blastochloridaceae</taxon>
        <taxon>Blastochloris</taxon>
    </lineage>
</organism>
<evidence type="ECO:0000256" key="1">
    <source>
        <dbReference type="ARBA" id="ARBA00022679"/>
    </source>
</evidence>
<dbReference type="InterPro" id="IPR014030">
    <property type="entry name" value="Ketoacyl_synth_N"/>
</dbReference>
<dbReference type="GO" id="GO:0004315">
    <property type="term" value="F:3-oxoacyl-[acyl-carrier-protein] synthase activity"/>
    <property type="evidence" value="ECO:0007669"/>
    <property type="project" value="UniProtKB-EC"/>
</dbReference>
<dbReference type="PANTHER" id="PTHR11712">
    <property type="entry name" value="POLYKETIDE SYNTHASE-RELATED"/>
    <property type="match status" value="1"/>
</dbReference>
<dbReference type="EMBL" id="AP014854">
    <property type="protein sequence ID" value="BAR97856.1"/>
    <property type="molecule type" value="Genomic_DNA"/>
</dbReference>
<keyword evidence="5" id="KW-1185">Reference proteome</keyword>
<dbReference type="EMBL" id="LN907867">
    <property type="protein sequence ID" value="CUU41505.1"/>
    <property type="molecule type" value="Genomic_DNA"/>
</dbReference>
<dbReference type="Pfam" id="PF00109">
    <property type="entry name" value="ketoacyl-synt"/>
    <property type="match status" value="1"/>
</dbReference>
<dbReference type="PANTHER" id="PTHR11712:SF336">
    <property type="entry name" value="3-OXOACYL-[ACYL-CARRIER-PROTEIN] SYNTHASE, MITOCHONDRIAL"/>
    <property type="match status" value="1"/>
</dbReference>
<reference evidence="4" key="2">
    <citation type="submission" date="2015-11" db="EMBL/GenBank/DDBJ databases">
        <authorList>
            <person name="Zhang Y."/>
            <person name="Guo Z."/>
        </authorList>
    </citation>
    <scope>NUCLEOTIDE SEQUENCE</scope>
    <source>
        <strain evidence="4">1</strain>
    </source>
</reference>
<evidence type="ECO:0000313" key="3">
    <source>
        <dbReference type="EMBL" id="BAR97856.1"/>
    </source>
</evidence>
<dbReference type="STRING" id="1079.BVIR_1055"/>
<dbReference type="SUPFAM" id="SSF53901">
    <property type="entry name" value="Thiolase-like"/>
    <property type="match status" value="2"/>
</dbReference>
<dbReference type="KEGG" id="bvr:BVIR_1055"/>
<keyword evidence="4" id="KW-0012">Acyltransferase</keyword>
<dbReference type="Gene3D" id="3.40.47.10">
    <property type="match status" value="1"/>
</dbReference>
<reference evidence="3" key="1">
    <citation type="journal article" date="2015" name="Genome Announc.">
        <title>Complete Genome Sequence of the Bacteriochlorophyll b-Producing Photosynthetic Bacterium Blastochloris viridis.</title>
        <authorList>
            <person name="Tsukatani Y."/>
            <person name="Hirose Y."/>
            <person name="Harada J."/>
            <person name="Misawa N."/>
            <person name="Mori K."/>
            <person name="Inoue K."/>
            <person name="Tamiaki H."/>
        </authorList>
    </citation>
    <scope>NUCLEOTIDE SEQUENCE [LARGE SCALE GENOMIC DNA]</scope>
    <source>
        <strain evidence="3">DSM 133</strain>
    </source>
</reference>
<proteinExistence type="predicted"/>
<accession>A0A0H5BC56</accession>
<name>A0A0H5BC56_BLAVI</name>
<reference evidence="5" key="3">
    <citation type="journal article" date="2016" name="Genome Announc.">
        <title>Revised genome sequence of the purple photosynthetic bacterium Blastochloris viridis.</title>
        <authorList>
            <person name="Liu L.N."/>
            <person name="Faulkner M."/>
            <person name="Liu X."/>
            <person name="Huang F."/>
            <person name="Darby A.C."/>
            <person name="Hall N."/>
        </authorList>
    </citation>
    <scope>NUCLEOTIDE SEQUENCE [LARGE SCALE GENOMIC DNA]</scope>
    <source>
        <strain evidence="5">ATCC 19567 / DSM 133 / F</strain>
    </source>
</reference>
<dbReference type="NCBIfam" id="NF005084">
    <property type="entry name" value="PRK06519.1"/>
    <property type="match status" value="1"/>
</dbReference>
<gene>
    <name evidence="4" type="primary">fabF_4</name>
    <name evidence="3" type="ORF">BV133_263</name>
    <name evidence="4" type="ORF">BVIRIDIS_04980</name>
</gene>
<keyword evidence="1 4" id="KW-0808">Transferase</keyword>
<dbReference type="Proteomes" id="UP000065734">
    <property type="component" value="Chromosome I"/>
</dbReference>
<evidence type="ECO:0000313" key="4">
    <source>
        <dbReference type="EMBL" id="CUU41505.1"/>
    </source>
</evidence>
<dbReference type="EC" id="2.3.1.179" evidence="4"/>
<dbReference type="InterPro" id="IPR000794">
    <property type="entry name" value="Beta-ketoacyl_synthase"/>
</dbReference>
<dbReference type="RefSeq" id="WP_055036728.1">
    <property type="nucleotide sequence ID" value="NZ_AP014854.2"/>
</dbReference>
<dbReference type="InterPro" id="IPR016039">
    <property type="entry name" value="Thiolase-like"/>
</dbReference>
<sequence>MPDREAWITGIGLVSSLGEGLDAHRAALAGGEPKLDTTRFAPYPVHPMAPLDLDKQIPKRGDQRQMEPWQRYGTYAAGLALESAGVKGNGEVLSRTHMIVAAGGGERDNAVDIKILDGLRTADNRGKFLNERLSGDLRPTLFLAQLSNLLAGNISIVHGVVGSSRTFMGEESSGVDAVRIALSRLQGGTGDIFLVGGAFNAEREDMLLLFELGGALLHGGYAPVWARTAQGGGLVLGSLAAFLVIEEKSHAEARGAKPFAKLTSVESGRSRRKPGEVEAAVSAHLDTLGPLDPATSAVISGAVGADSATSEERAALAKRGLAVRATASLLGAGIEAQFPANIALAAMALSNGTLFPPLEPGTVEAPFAGPLKRVAVTSVGHWRGEAAALVEAVG</sequence>